<evidence type="ECO:0000256" key="3">
    <source>
        <dbReference type="ARBA" id="ARBA00022729"/>
    </source>
</evidence>
<keyword evidence="4" id="KW-0472">Membrane</keyword>
<gene>
    <name evidence="8" type="ORF">SAMN04488522_101450</name>
</gene>
<reference evidence="9" key="1">
    <citation type="submission" date="2016-11" db="EMBL/GenBank/DDBJ databases">
        <authorList>
            <person name="Varghese N."/>
            <person name="Submissions S."/>
        </authorList>
    </citation>
    <scope>NUCLEOTIDE SEQUENCE [LARGE SCALE GENOMIC DNA]</scope>
    <source>
        <strain evidence="9">DSM 16990</strain>
    </source>
</reference>
<feature type="domain" description="SusD-like N-terminal" evidence="7">
    <location>
        <begin position="87"/>
        <end position="225"/>
    </location>
</feature>
<evidence type="ECO:0000256" key="1">
    <source>
        <dbReference type="ARBA" id="ARBA00004442"/>
    </source>
</evidence>
<evidence type="ECO:0000259" key="6">
    <source>
        <dbReference type="Pfam" id="PF07980"/>
    </source>
</evidence>
<dbReference type="CDD" id="cd08977">
    <property type="entry name" value="SusD"/>
    <property type="match status" value="1"/>
</dbReference>
<dbReference type="SUPFAM" id="SSF48452">
    <property type="entry name" value="TPR-like"/>
    <property type="match status" value="1"/>
</dbReference>
<dbReference type="InterPro" id="IPR012944">
    <property type="entry name" value="SusD_RagB_dom"/>
</dbReference>
<organism evidence="8 9">
    <name type="scientific">Pedobacter caeni</name>
    <dbReference type="NCBI Taxonomy" id="288992"/>
    <lineage>
        <taxon>Bacteria</taxon>
        <taxon>Pseudomonadati</taxon>
        <taxon>Bacteroidota</taxon>
        <taxon>Sphingobacteriia</taxon>
        <taxon>Sphingobacteriales</taxon>
        <taxon>Sphingobacteriaceae</taxon>
        <taxon>Pedobacter</taxon>
    </lineage>
</organism>
<dbReference type="GO" id="GO:0009279">
    <property type="term" value="C:cell outer membrane"/>
    <property type="evidence" value="ECO:0007669"/>
    <property type="project" value="UniProtKB-SubCell"/>
</dbReference>
<dbReference type="RefSeq" id="WP_073229386.1">
    <property type="nucleotide sequence ID" value="NZ_FQUQ01000001.1"/>
</dbReference>
<dbReference type="InterPro" id="IPR033985">
    <property type="entry name" value="SusD-like_N"/>
</dbReference>
<evidence type="ECO:0000256" key="2">
    <source>
        <dbReference type="ARBA" id="ARBA00006275"/>
    </source>
</evidence>
<dbReference type="Pfam" id="PF14322">
    <property type="entry name" value="SusD-like_3"/>
    <property type="match status" value="1"/>
</dbReference>
<keyword evidence="3" id="KW-0732">Signal</keyword>
<feature type="domain" description="RagB/SusD" evidence="6">
    <location>
        <begin position="339"/>
        <end position="500"/>
    </location>
</feature>
<accession>A0A1M4U722</accession>
<dbReference type="Pfam" id="PF07980">
    <property type="entry name" value="SusD_RagB"/>
    <property type="match status" value="1"/>
</dbReference>
<dbReference type="InterPro" id="IPR011990">
    <property type="entry name" value="TPR-like_helical_dom_sf"/>
</dbReference>
<dbReference type="Gene3D" id="1.25.40.390">
    <property type="match status" value="1"/>
</dbReference>
<dbReference type="PROSITE" id="PS51257">
    <property type="entry name" value="PROKAR_LIPOPROTEIN"/>
    <property type="match status" value="1"/>
</dbReference>
<keyword evidence="9" id="KW-1185">Reference proteome</keyword>
<dbReference type="EMBL" id="FQUQ01000001">
    <property type="protein sequence ID" value="SHE52406.1"/>
    <property type="molecule type" value="Genomic_DNA"/>
</dbReference>
<dbReference type="OrthoDB" id="5694214at2"/>
<evidence type="ECO:0000259" key="7">
    <source>
        <dbReference type="Pfam" id="PF14322"/>
    </source>
</evidence>
<evidence type="ECO:0000313" key="9">
    <source>
        <dbReference type="Proteomes" id="UP000184287"/>
    </source>
</evidence>
<dbReference type="AlphaFoldDB" id="A0A1M4U722"/>
<proteinExistence type="inferred from homology"/>
<keyword evidence="5" id="KW-0998">Cell outer membrane</keyword>
<dbReference type="Proteomes" id="UP000184287">
    <property type="component" value="Unassembled WGS sequence"/>
</dbReference>
<protein>
    <submittedName>
        <fullName evidence="8">Starch-binding associating with outer membrane</fullName>
    </submittedName>
</protein>
<comment type="subcellular location">
    <subcellularLocation>
        <location evidence="1">Cell outer membrane</location>
    </subcellularLocation>
</comment>
<comment type="similarity">
    <text evidence="2">Belongs to the SusD family.</text>
</comment>
<name>A0A1M4U722_9SPHI</name>
<sequence>MKTTIKIYGFLLLTTGTLWTTGCKKFLNESDLSNFTVENYFTKPEHARSSVNASYASLREPMNSGFGGGAWTMTEFATGQAATDLGQAVDSYFVKDLQNTADNNYGLSYWQNYYKGIGNANLSIAKIPTISMDATEAKRLLGEAHFIRAWYYFTLVQLFGNIPLITEPIDLKSPQLRPTQATAEEVYQLIVADLKTAELSGLPWVQPGGQASLGAVKSLLAKVYLTMAGYPLQKGAAYFDLAAKKAEEVLDSKQFKLFQTYADLHNPAKKNVEENIFMIQNKTQMIPGNWQELIIPYNKNISAYSAETGGIYATADFVKSYEPADLRAKEGQFFFTKFTNQDNRNLEVDLGGYFLYKLFDVAAQTSTANSDLNWSLIRYADVLLIYAEASNEVNGPNTKAYEAVNLIRQRANLGDLSGLAKDQLREAIWLERWHELCFENVTWFDMARLRKAFNVTTKGFDNFVGHKFSYGPVLTERELLFPIPSRELRNNTNLIPTKGY</sequence>
<evidence type="ECO:0000313" key="8">
    <source>
        <dbReference type="EMBL" id="SHE52406.1"/>
    </source>
</evidence>
<evidence type="ECO:0000256" key="5">
    <source>
        <dbReference type="ARBA" id="ARBA00023237"/>
    </source>
</evidence>
<evidence type="ECO:0000256" key="4">
    <source>
        <dbReference type="ARBA" id="ARBA00023136"/>
    </source>
</evidence>
<dbReference type="STRING" id="288992.SAMN04488522_101450"/>